<evidence type="ECO:0000313" key="11">
    <source>
        <dbReference type="Proteomes" id="UP000031036"/>
    </source>
</evidence>
<dbReference type="EMBL" id="JPKZ01001209">
    <property type="protein sequence ID" value="KHN83229.1"/>
    <property type="molecule type" value="Genomic_DNA"/>
</dbReference>
<dbReference type="CDD" id="cd12724">
    <property type="entry name" value="RRM1_CPEB2_like"/>
    <property type="match status" value="1"/>
</dbReference>
<proteinExistence type="predicted"/>
<dbReference type="Pfam" id="PF16366">
    <property type="entry name" value="CEBP_ZZ"/>
    <property type="match status" value="1"/>
</dbReference>
<sequence length="548" mass="60432">MGEYCYDDEGNLVTNIIDKCKNAIADMVPEKLGVTLWRETDAHPGMRIGEPSLLVGICPMLAIRDATNTLCASCAHKAVMRGSEQRPASGTMDSAKDNTNAMGCHVQRGLSNVNVLNALHQRNSDVSLQLSGVCSYSNGSCSSSSFAQESRTMPNTSSSTLGSFTNSSAYLWNGEEQNRSAFLGGYPMLPSNDPLFRAFSPCTPTLSTDANGTVGRNTLTDRNPLDLQVHDSTGHHSADASEEIFARKVFIGGLPFDVSQAEIVATFSQFGPMVVDWPYRSDCASKIRTLTSSHPARSLKGYVFIVFEEERSVQHLVKRCHRDGDDYYLLVSSPTMRNKPVQVRPWRLADITYKLCGSMSLDPRRTVFIGGVPRPTKASDLARVLEGLYGPVCYAGIDIDPELKYPKGAARVTFATTAAFISAINGRFVNIFCGGITKRVEIKPYIMDEQMCDECYGARCSGKYAPYFCGDVLCLQYFCEECWIMQHSLDENYASHRPLVRLGDQIKLLSQSPQLKNTCAQRAIHLCDGFHPAEPHSYLSTAEHSRDF</sequence>
<dbReference type="Gene3D" id="3.30.70.330">
    <property type="match status" value="2"/>
</dbReference>
<evidence type="ECO:0000313" key="10">
    <source>
        <dbReference type="EMBL" id="KHN83229.1"/>
    </source>
</evidence>
<dbReference type="GO" id="GO:0045202">
    <property type="term" value="C:synapse"/>
    <property type="evidence" value="ECO:0007669"/>
    <property type="project" value="TreeGrafter"/>
</dbReference>
<dbReference type="Gene3D" id="3.30.365.10">
    <property type="entry name" value="Aldehyde oxidase/xanthine dehydrogenase, molybdopterin binding domain"/>
    <property type="match status" value="1"/>
</dbReference>
<dbReference type="AlphaFoldDB" id="A0A0B2VPE7"/>
<evidence type="ECO:0000256" key="7">
    <source>
        <dbReference type="ARBA" id="ARBA00070028"/>
    </source>
</evidence>
<name>A0A0B2VPE7_TOXCA</name>
<comment type="function">
    <text evidence="5">Cytoplasmic polyadenylation element binding protein that binds to and regulates the translation of specific mRNAs. Essential for progression through meiosis. Involved in spermatogenesis.</text>
</comment>
<evidence type="ECO:0000256" key="8">
    <source>
        <dbReference type="PROSITE-ProRule" id="PRU00176"/>
    </source>
</evidence>
<dbReference type="GO" id="GO:0008135">
    <property type="term" value="F:translation factor activity, RNA binding"/>
    <property type="evidence" value="ECO:0007669"/>
    <property type="project" value="TreeGrafter"/>
</dbReference>
<keyword evidence="4 8" id="KW-0694">RNA-binding</keyword>
<dbReference type="Pfam" id="PF16367">
    <property type="entry name" value="RRM_7"/>
    <property type="match status" value="1"/>
</dbReference>
<evidence type="ECO:0000256" key="5">
    <source>
        <dbReference type="ARBA" id="ARBA00058170"/>
    </source>
</evidence>
<dbReference type="InterPro" id="IPR012677">
    <property type="entry name" value="Nucleotide-bd_a/b_plait_sf"/>
</dbReference>
<evidence type="ECO:0000256" key="2">
    <source>
        <dbReference type="ARBA" id="ARBA00022782"/>
    </source>
</evidence>
<dbReference type="InterPro" id="IPR038446">
    <property type="entry name" value="CEBP_ZZ_sf"/>
</dbReference>
<dbReference type="InterPro" id="IPR032296">
    <property type="entry name" value="CEBP_ZZ"/>
</dbReference>
<feature type="domain" description="RRM" evidence="9">
    <location>
        <begin position="365"/>
        <end position="445"/>
    </location>
</feature>
<comment type="subunit">
    <text evidence="6">Interacts with fbf-1.</text>
</comment>
<dbReference type="PANTHER" id="PTHR12566">
    <property type="entry name" value="CYTOPLASMIC POLYADENYLATION ELEMENT BINDING PROTEIN CPEB"/>
    <property type="match status" value="1"/>
</dbReference>
<dbReference type="STRING" id="6265.A0A0B2VPE7"/>
<dbReference type="InterPro" id="IPR034819">
    <property type="entry name" value="CPEB"/>
</dbReference>
<dbReference type="InterPro" id="IPR035979">
    <property type="entry name" value="RBD_domain_sf"/>
</dbReference>
<dbReference type="OrthoDB" id="10033548at2759"/>
<keyword evidence="1" id="KW-0677">Repeat</keyword>
<evidence type="ECO:0000256" key="4">
    <source>
        <dbReference type="ARBA" id="ARBA00022884"/>
    </source>
</evidence>
<reference evidence="10 11" key="1">
    <citation type="submission" date="2014-11" db="EMBL/GenBank/DDBJ databases">
        <title>Genetic blueprint of the zoonotic pathogen Toxocara canis.</title>
        <authorList>
            <person name="Zhu X.-Q."/>
            <person name="Korhonen P.K."/>
            <person name="Cai H."/>
            <person name="Young N.D."/>
            <person name="Nejsum P."/>
            <person name="von Samson-Himmelstjerna G."/>
            <person name="Boag P.R."/>
            <person name="Tan P."/>
            <person name="Li Q."/>
            <person name="Min J."/>
            <person name="Yang Y."/>
            <person name="Wang X."/>
            <person name="Fang X."/>
            <person name="Hall R.S."/>
            <person name="Hofmann A."/>
            <person name="Sternberg P.W."/>
            <person name="Jex A.R."/>
            <person name="Gasser R.B."/>
        </authorList>
    </citation>
    <scope>NUCLEOTIDE SEQUENCE [LARGE SCALE GENOMIC DNA]</scope>
    <source>
        <strain evidence="10">PN_DK_2014</strain>
    </source>
</reference>
<dbReference type="PROSITE" id="PS50102">
    <property type="entry name" value="RRM"/>
    <property type="match status" value="2"/>
</dbReference>
<keyword evidence="3" id="KW-0744">Spermatogenesis</keyword>
<dbReference type="CDD" id="cd12726">
    <property type="entry name" value="RRM2_CPEB2_like"/>
    <property type="match status" value="1"/>
</dbReference>
<dbReference type="GO" id="GO:2000766">
    <property type="term" value="P:negative regulation of cytoplasmic translation"/>
    <property type="evidence" value="ECO:0007669"/>
    <property type="project" value="TreeGrafter"/>
</dbReference>
<keyword evidence="11" id="KW-1185">Reference proteome</keyword>
<dbReference type="GO" id="GO:0000900">
    <property type="term" value="F:mRNA regulatory element binding translation repressor activity"/>
    <property type="evidence" value="ECO:0007669"/>
    <property type="project" value="TreeGrafter"/>
</dbReference>
<evidence type="ECO:0000256" key="1">
    <source>
        <dbReference type="ARBA" id="ARBA00022737"/>
    </source>
</evidence>
<dbReference type="GO" id="GO:0030154">
    <property type="term" value="P:cell differentiation"/>
    <property type="evidence" value="ECO:0007669"/>
    <property type="project" value="UniProtKB-KW"/>
</dbReference>
<dbReference type="SMART" id="SM00360">
    <property type="entry name" value="RRM"/>
    <property type="match status" value="2"/>
</dbReference>
<dbReference type="GO" id="GO:0003730">
    <property type="term" value="F:mRNA 3'-UTR binding"/>
    <property type="evidence" value="ECO:0007669"/>
    <property type="project" value="InterPro"/>
</dbReference>
<dbReference type="GO" id="GO:0005737">
    <property type="term" value="C:cytoplasm"/>
    <property type="evidence" value="ECO:0007669"/>
    <property type="project" value="TreeGrafter"/>
</dbReference>
<dbReference type="SUPFAM" id="SSF54928">
    <property type="entry name" value="RNA-binding domain, RBD"/>
    <property type="match status" value="1"/>
</dbReference>
<organism evidence="10 11">
    <name type="scientific">Toxocara canis</name>
    <name type="common">Canine roundworm</name>
    <dbReference type="NCBI Taxonomy" id="6265"/>
    <lineage>
        <taxon>Eukaryota</taxon>
        <taxon>Metazoa</taxon>
        <taxon>Ecdysozoa</taxon>
        <taxon>Nematoda</taxon>
        <taxon>Chromadorea</taxon>
        <taxon>Rhabditida</taxon>
        <taxon>Spirurina</taxon>
        <taxon>Ascaridomorpha</taxon>
        <taxon>Ascaridoidea</taxon>
        <taxon>Toxocaridae</taxon>
        <taxon>Toxocara</taxon>
    </lineage>
</organism>
<keyword evidence="2" id="KW-0221">Differentiation</keyword>
<feature type="domain" description="RRM" evidence="9">
    <location>
        <begin position="247"/>
        <end position="348"/>
    </location>
</feature>
<dbReference type="GO" id="GO:0007283">
    <property type="term" value="P:spermatogenesis"/>
    <property type="evidence" value="ECO:0007669"/>
    <property type="project" value="UniProtKB-KW"/>
</dbReference>
<dbReference type="FunFam" id="4.10.640.40:FF:000001">
    <property type="entry name" value="Cytoplasmic polyadenylation element-binding 2 isoform X2"/>
    <property type="match status" value="1"/>
</dbReference>
<dbReference type="GO" id="GO:0043022">
    <property type="term" value="F:ribosome binding"/>
    <property type="evidence" value="ECO:0007669"/>
    <property type="project" value="TreeGrafter"/>
</dbReference>
<accession>A0A0B2VPE7</accession>
<evidence type="ECO:0000256" key="6">
    <source>
        <dbReference type="ARBA" id="ARBA00065903"/>
    </source>
</evidence>
<dbReference type="GO" id="GO:0043005">
    <property type="term" value="C:neuron projection"/>
    <property type="evidence" value="ECO:0007669"/>
    <property type="project" value="TreeGrafter"/>
</dbReference>
<dbReference type="PANTHER" id="PTHR12566:SF17">
    <property type="entry name" value="CYTOPLASMIC POLYADENYLATION ELEMENT-BINDING PROTEIN 1"/>
    <property type="match status" value="1"/>
</dbReference>
<dbReference type="Proteomes" id="UP000031036">
    <property type="component" value="Unassembled WGS sequence"/>
</dbReference>
<dbReference type="Pfam" id="PF00076">
    <property type="entry name" value="RRM_1"/>
    <property type="match status" value="1"/>
</dbReference>
<evidence type="ECO:0000256" key="3">
    <source>
        <dbReference type="ARBA" id="ARBA00022871"/>
    </source>
</evidence>
<comment type="caution">
    <text evidence="10">The sequence shown here is derived from an EMBL/GenBank/DDBJ whole genome shotgun (WGS) entry which is preliminary data.</text>
</comment>
<dbReference type="InterPro" id="IPR000504">
    <property type="entry name" value="RRM_dom"/>
</dbReference>
<evidence type="ECO:0000259" key="9">
    <source>
        <dbReference type="PROSITE" id="PS50102"/>
    </source>
</evidence>
<dbReference type="GO" id="GO:0005634">
    <property type="term" value="C:nucleus"/>
    <property type="evidence" value="ECO:0007669"/>
    <property type="project" value="TreeGrafter"/>
</dbReference>
<gene>
    <name evidence="10" type="primary">cpb-1</name>
    <name evidence="10" type="ORF">Tcan_14877</name>
</gene>
<protein>
    <recommendedName>
        <fullName evidence="7">Cytoplasmic polyadenylation element-binding protein 1</fullName>
    </recommendedName>
</protein>
<dbReference type="Gene3D" id="4.10.640.40">
    <property type="entry name" value="Cytoplasmic polyadenylation element-binding protein, ZZ domain"/>
    <property type="match status" value="1"/>
</dbReference>
<dbReference type="CDD" id="cd19757">
    <property type="entry name" value="Bbox1"/>
    <property type="match status" value="1"/>
</dbReference>